<dbReference type="AlphaFoldDB" id="A0A6S7BFY8"/>
<protein>
    <recommendedName>
        <fullName evidence="4">DUF4258 domain-containing protein</fullName>
    </recommendedName>
</protein>
<dbReference type="Proteomes" id="UP000494115">
    <property type="component" value="Unassembled WGS sequence"/>
</dbReference>
<evidence type="ECO:0008006" key="4">
    <source>
        <dbReference type="Google" id="ProtNLM"/>
    </source>
</evidence>
<reference evidence="2 3" key="1">
    <citation type="submission" date="2020-04" db="EMBL/GenBank/DDBJ databases">
        <authorList>
            <person name="De Canck E."/>
        </authorList>
    </citation>
    <scope>NUCLEOTIDE SEQUENCE [LARGE SCALE GENOMIC DNA]</scope>
    <source>
        <strain evidence="2 3">LMG 28138</strain>
    </source>
</reference>
<dbReference type="EMBL" id="CADIKM010000029">
    <property type="protein sequence ID" value="CAB3798300.1"/>
    <property type="molecule type" value="Genomic_DNA"/>
</dbReference>
<evidence type="ECO:0000256" key="1">
    <source>
        <dbReference type="SAM" id="MobiDB-lite"/>
    </source>
</evidence>
<name>A0A6S7BFY8_9BURK</name>
<sequence>MSAGASVGDGGNNYATTGTGSVHNAGGITPSLSQHDSGSDSAMTKSGISAGTLSVMDSAHLTQDVASLNRDASNANGMVAKTPNANTLLDNQADIMAAASAAGESIVKRIGEYADSKRDTANAAAEQAETEGNSELAARYRHEAKDWDEGGTSRVALHTGGGALIAGLGGDSALAGAAGAGAAATLAGDLNQLADSTKGDSDSNSGLMAGNIAANVLAGWGGALVGGNSGAFTAANADLYNRSAGNGSGQGSTANSALGWIGEQFASGARGAVNMANQFAALVNANGPQGPQVNPDELNGPWGNSKPPAIGGSAIPVAVCAPPVCAVVPIATQGTPTYLPGHATIVNAQGDSVKATGGGQFDASVPMGSKSNQFNQPKNPSYQPVRNEAANVDGTDFSGHALDRMQDRGLTPSVIQNAIDNGVATPSRGGTAIHYDSVNNVSVVTNSVGRVVTVKYISLYTS</sequence>
<keyword evidence="3" id="KW-1185">Reference proteome</keyword>
<feature type="compositionally biased region" description="Polar residues" evidence="1">
    <location>
        <begin position="30"/>
        <end position="45"/>
    </location>
</feature>
<evidence type="ECO:0000313" key="2">
    <source>
        <dbReference type="EMBL" id="CAB3798300.1"/>
    </source>
</evidence>
<accession>A0A6S7BFY8</accession>
<proteinExistence type="predicted"/>
<feature type="region of interest" description="Disordered" evidence="1">
    <location>
        <begin position="21"/>
        <end position="45"/>
    </location>
</feature>
<organism evidence="2 3">
    <name type="scientific">Pararobbsia alpina</name>
    <dbReference type="NCBI Taxonomy" id="621374"/>
    <lineage>
        <taxon>Bacteria</taxon>
        <taxon>Pseudomonadati</taxon>
        <taxon>Pseudomonadota</taxon>
        <taxon>Betaproteobacteria</taxon>
        <taxon>Burkholderiales</taxon>
        <taxon>Burkholderiaceae</taxon>
        <taxon>Pararobbsia</taxon>
    </lineage>
</organism>
<evidence type="ECO:0000313" key="3">
    <source>
        <dbReference type="Proteomes" id="UP000494115"/>
    </source>
</evidence>
<gene>
    <name evidence="2" type="ORF">LMG28138_04414</name>
</gene>